<dbReference type="EMBL" id="AP035786">
    <property type="protein sequence ID" value="BFO74096.1"/>
    <property type="molecule type" value="Genomic_DNA"/>
</dbReference>
<name>A0AB33J2F3_9BACT</name>
<proteinExistence type="predicted"/>
<sequence>MMGIDIRSLPNIRSVSYRFLSKTYHGVGVINQNNGIEFINYDLLGTPVTLNKPGITLLPMKKERKSNRLCVFFDLADYFAYQTLQNNGYVRLPEDCDAVIMSDVRNIIHVTIEGDDYNTVFLYFPNDVTGSTITRTLKDRYGDHAVVCNPLYKGYDNLLQFVRAIEHTTNNKTITV</sequence>
<dbReference type="AlphaFoldDB" id="A0AB33J2F3"/>
<gene>
    <name evidence="1" type="ORF">GTC17254_16930</name>
</gene>
<organism evidence="1">
    <name type="scientific">Prevotella sp. GTC17254</name>
    <dbReference type="NCBI Taxonomy" id="3236794"/>
    <lineage>
        <taxon>Bacteria</taxon>
        <taxon>Pseudomonadati</taxon>
        <taxon>Bacteroidota</taxon>
        <taxon>Bacteroidia</taxon>
        <taxon>Bacteroidales</taxon>
        <taxon>Prevotellaceae</taxon>
        <taxon>Prevotella</taxon>
    </lineage>
</organism>
<protein>
    <submittedName>
        <fullName evidence="1">Uncharacterized protein</fullName>
    </submittedName>
</protein>
<reference evidence="1" key="1">
    <citation type="submission" date="2024-07" db="EMBL/GenBank/DDBJ databases">
        <title>Complete genome sequence of Prevotella sp. YM-2024 GTC17254.</title>
        <authorList>
            <person name="Hayashi M."/>
            <person name="Muto Y."/>
            <person name="Tanaka K."/>
            <person name="Niwa H."/>
        </authorList>
    </citation>
    <scope>NUCLEOTIDE SEQUENCE</scope>
    <source>
        <strain evidence="1">GTC17254</strain>
    </source>
</reference>
<evidence type="ECO:0000313" key="1">
    <source>
        <dbReference type="EMBL" id="BFO74096.1"/>
    </source>
</evidence>
<accession>A0AB33J2F3</accession>